<dbReference type="PROSITE" id="PS00344">
    <property type="entry name" value="GATA_ZN_FINGER_1"/>
    <property type="match status" value="2"/>
</dbReference>
<dbReference type="SMART" id="SM00401">
    <property type="entry name" value="ZnF_GATA"/>
    <property type="match status" value="2"/>
</dbReference>
<feature type="compositionally biased region" description="Low complexity" evidence="10">
    <location>
        <begin position="89"/>
        <end position="108"/>
    </location>
</feature>
<feature type="compositionally biased region" description="Basic and acidic residues" evidence="10">
    <location>
        <begin position="1"/>
        <end position="20"/>
    </location>
</feature>
<dbReference type="PANTHER" id="PTHR10071">
    <property type="entry name" value="TRANSCRIPTION FACTOR GATA FAMILY MEMBER"/>
    <property type="match status" value="1"/>
</dbReference>
<dbReference type="GO" id="GO:0000978">
    <property type="term" value="F:RNA polymerase II cis-regulatory region sequence-specific DNA binding"/>
    <property type="evidence" value="ECO:0007669"/>
    <property type="project" value="TreeGrafter"/>
</dbReference>
<evidence type="ECO:0000256" key="10">
    <source>
        <dbReference type="SAM" id="MobiDB-lite"/>
    </source>
</evidence>
<evidence type="ECO:0000256" key="2">
    <source>
        <dbReference type="ARBA" id="ARBA00022723"/>
    </source>
</evidence>
<dbReference type="Pfam" id="PF00320">
    <property type="entry name" value="GATA"/>
    <property type="match status" value="2"/>
</dbReference>
<dbReference type="Gene3D" id="3.30.50.10">
    <property type="entry name" value="Erythroid Transcription Factor GATA-1, subunit A"/>
    <property type="match status" value="2"/>
</dbReference>
<gene>
    <name evidence="12" type="ORF">PV327_006085</name>
</gene>
<dbReference type="Proteomes" id="UP001168972">
    <property type="component" value="Unassembled WGS sequence"/>
</dbReference>
<dbReference type="EMBL" id="JAQQBR010000003">
    <property type="protein sequence ID" value="KAK0180444.1"/>
    <property type="molecule type" value="Genomic_DNA"/>
</dbReference>
<dbReference type="PROSITE" id="PS50114">
    <property type="entry name" value="GATA_ZN_FINGER_2"/>
    <property type="match status" value="2"/>
</dbReference>
<feature type="compositionally biased region" description="Polar residues" evidence="10">
    <location>
        <begin position="224"/>
        <end position="233"/>
    </location>
</feature>
<keyword evidence="2" id="KW-0479">Metal-binding</keyword>
<dbReference type="PRINTS" id="PR00619">
    <property type="entry name" value="GATAZNFINGER"/>
</dbReference>
<evidence type="ECO:0000256" key="1">
    <source>
        <dbReference type="ARBA" id="ARBA00004123"/>
    </source>
</evidence>
<protein>
    <recommendedName>
        <fullName evidence="11">GATA-type domain-containing protein</fullName>
    </recommendedName>
</protein>
<keyword evidence="5" id="KW-0805">Transcription regulation</keyword>
<dbReference type="GO" id="GO:0000122">
    <property type="term" value="P:negative regulation of transcription by RNA polymerase II"/>
    <property type="evidence" value="ECO:0007669"/>
    <property type="project" value="TreeGrafter"/>
</dbReference>
<feature type="region of interest" description="Disordered" evidence="10">
    <location>
        <begin position="602"/>
        <end position="641"/>
    </location>
</feature>
<keyword evidence="13" id="KW-1185">Reference proteome</keyword>
<dbReference type="CDD" id="cd00202">
    <property type="entry name" value="ZnF_GATA"/>
    <property type="match status" value="2"/>
</dbReference>
<comment type="subcellular location">
    <subcellularLocation>
        <location evidence="1">Nucleus</location>
    </subcellularLocation>
</comment>
<dbReference type="InterPro" id="IPR000679">
    <property type="entry name" value="Znf_GATA"/>
</dbReference>
<dbReference type="InterPro" id="IPR013088">
    <property type="entry name" value="Znf_NHR/GATA"/>
</dbReference>
<feature type="domain" description="GATA-type" evidence="11">
    <location>
        <begin position="552"/>
        <end position="605"/>
    </location>
</feature>
<feature type="region of interest" description="Disordered" evidence="10">
    <location>
        <begin position="1"/>
        <end position="47"/>
    </location>
</feature>
<evidence type="ECO:0000313" key="12">
    <source>
        <dbReference type="EMBL" id="KAK0180444.1"/>
    </source>
</evidence>
<dbReference type="InterPro" id="IPR039355">
    <property type="entry name" value="Transcription_factor_GATA"/>
</dbReference>
<evidence type="ECO:0000256" key="6">
    <source>
        <dbReference type="ARBA" id="ARBA00023125"/>
    </source>
</evidence>
<keyword evidence="4" id="KW-0862">Zinc</keyword>
<dbReference type="AlphaFoldDB" id="A0AA39L0D7"/>
<keyword evidence="3 9" id="KW-0863">Zinc-finger</keyword>
<evidence type="ECO:0000259" key="11">
    <source>
        <dbReference type="PROSITE" id="PS50114"/>
    </source>
</evidence>
<dbReference type="GO" id="GO:0005634">
    <property type="term" value="C:nucleus"/>
    <property type="evidence" value="ECO:0007669"/>
    <property type="project" value="UniProtKB-SubCell"/>
</dbReference>
<dbReference type="FunFam" id="3.30.50.10:FF:000032">
    <property type="entry name" value="Transcription factor GATA-3"/>
    <property type="match status" value="1"/>
</dbReference>
<comment type="caution">
    <text evidence="12">The sequence shown here is derived from an EMBL/GenBank/DDBJ whole genome shotgun (WGS) entry which is preliminary data.</text>
</comment>
<reference evidence="12" key="1">
    <citation type="journal article" date="2023" name="bioRxiv">
        <title>Scaffold-level genome assemblies of two parasitoid biocontrol wasps reveal the parthenogenesis mechanism and an associated novel virus.</title>
        <authorList>
            <person name="Inwood S."/>
            <person name="Skelly J."/>
            <person name="Guhlin J."/>
            <person name="Harrop T."/>
            <person name="Goldson S."/>
            <person name="Dearden P."/>
        </authorList>
    </citation>
    <scope>NUCLEOTIDE SEQUENCE</scope>
    <source>
        <strain evidence="12">Lincoln</strain>
        <tissue evidence="12">Whole body</tissue>
    </source>
</reference>
<keyword evidence="6" id="KW-0238">DNA-binding</keyword>
<dbReference type="SUPFAM" id="SSF57716">
    <property type="entry name" value="Glucocorticoid receptor-like (DNA-binding domain)"/>
    <property type="match status" value="2"/>
</dbReference>
<feature type="region of interest" description="Disordered" evidence="10">
    <location>
        <begin position="200"/>
        <end position="246"/>
    </location>
</feature>
<evidence type="ECO:0000256" key="7">
    <source>
        <dbReference type="ARBA" id="ARBA00023163"/>
    </source>
</evidence>
<evidence type="ECO:0000256" key="3">
    <source>
        <dbReference type="ARBA" id="ARBA00022771"/>
    </source>
</evidence>
<accession>A0AA39L0D7</accession>
<keyword evidence="8" id="KW-0539">Nucleus</keyword>
<organism evidence="12 13">
    <name type="scientific">Microctonus hyperodae</name>
    <name type="common">Parasitoid wasp</name>
    <dbReference type="NCBI Taxonomy" id="165561"/>
    <lineage>
        <taxon>Eukaryota</taxon>
        <taxon>Metazoa</taxon>
        <taxon>Ecdysozoa</taxon>
        <taxon>Arthropoda</taxon>
        <taxon>Hexapoda</taxon>
        <taxon>Insecta</taxon>
        <taxon>Pterygota</taxon>
        <taxon>Neoptera</taxon>
        <taxon>Endopterygota</taxon>
        <taxon>Hymenoptera</taxon>
        <taxon>Apocrita</taxon>
        <taxon>Ichneumonoidea</taxon>
        <taxon>Braconidae</taxon>
        <taxon>Euphorinae</taxon>
        <taxon>Microctonus</taxon>
    </lineage>
</organism>
<evidence type="ECO:0000256" key="5">
    <source>
        <dbReference type="ARBA" id="ARBA00023015"/>
    </source>
</evidence>
<evidence type="ECO:0000313" key="13">
    <source>
        <dbReference type="Proteomes" id="UP001168972"/>
    </source>
</evidence>
<evidence type="ECO:0000256" key="8">
    <source>
        <dbReference type="ARBA" id="ARBA00023242"/>
    </source>
</evidence>
<dbReference type="GO" id="GO:0000981">
    <property type="term" value="F:DNA-binding transcription factor activity, RNA polymerase II-specific"/>
    <property type="evidence" value="ECO:0007669"/>
    <property type="project" value="TreeGrafter"/>
</dbReference>
<dbReference type="GO" id="GO:0045944">
    <property type="term" value="P:positive regulation of transcription by RNA polymerase II"/>
    <property type="evidence" value="ECO:0007669"/>
    <property type="project" value="TreeGrafter"/>
</dbReference>
<dbReference type="GO" id="GO:0008270">
    <property type="term" value="F:zinc ion binding"/>
    <property type="evidence" value="ECO:0007669"/>
    <property type="project" value="UniProtKB-KW"/>
</dbReference>
<name>A0AA39L0D7_MICHY</name>
<keyword evidence="7" id="KW-0804">Transcription</keyword>
<proteinExistence type="predicted"/>
<evidence type="ECO:0000256" key="4">
    <source>
        <dbReference type="ARBA" id="ARBA00022833"/>
    </source>
</evidence>
<feature type="region of interest" description="Disordered" evidence="10">
    <location>
        <begin position="60"/>
        <end position="108"/>
    </location>
</feature>
<feature type="domain" description="GATA-type" evidence="11">
    <location>
        <begin position="491"/>
        <end position="544"/>
    </location>
</feature>
<reference evidence="12" key="2">
    <citation type="submission" date="2023-03" db="EMBL/GenBank/DDBJ databases">
        <authorList>
            <person name="Inwood S.N."/>
            <person name="Skelly J.G."/>
            <person name="Guhlin J."/>
            <person name="Harrop T.W.R."/>
            <person name="Goldson S.G."/>
            <person name="Dearden P.K."/>
        </authorList>
    </citation>
    <scope>NUCLEOTIDE SEQUENCE</scope>
    <source>
        <strain evidence="12">Lincoln</strain>
        <tissue evidence="12">Whole body</tissue>
    </source>
</reference>
<sequence length="641" mass="70462">MKENLVKQEIKAEWEGRHPEATSPQVPRTVDEQAGDSSQSVITTRRHVRTITTTGHITETLADDPESPAECANENSPKISHQVEEKNNQENQQVVYQDQQQRQQQQSQEHFIHLTQEESPGDQRNIDPQHHPVVYTTSNGEELHQVDGQNSEGQVIALALKDQSRFQNSPSERPEIERFQVIYSENGDVRRGSGPVITVQLPDPRRHQHQHQPQHRFSPHENGHVTTRYNENSPAAPAEDYESSAIVSQTAPVQLESSAPPYSPPVDTIRNAQHQLVSGYGEATIKYDVAAAAVAAAAAAVSESMKTSTTYTTLETVALQPSQTVQYTTHYISDGFQTNSSYAYTKPDDVPYLTYGGHPSAREIEAQSQVYIKSDPTLTSTSLIPGTRATSMYHEPGSPGSQVTIYGGNGPTYQYTKPTGDYWQPPSSSSPPTIEYVQGYPTVATISTSDPVSLMYTGGGYVTPNSHSSSSPWATLPLSTSDEQFDSQVMSAEPKECANCAANMTPLWRRDGTGHYLCNACGIFNKMNGTNRPSMTRCHGPKMKQTIAPSGRRAGIQCANCGTSNTTLWRRNNNGEPVCNACGLYYKLHNVPRPLSMRKDITQQRKRKPKNHSAMGSLAGPSGIHKTEIKSNLLGESSVSI</sequence>
<dbReference type="PANTHER" id="PTHR10071:SF281">
    <property type="entry name" value="BOX A-BINDING FACTOR-RELATED"/>
    <property type="match status" value="1"/>
</dbReference>
<evidence type="ECO:0000256" key="9">
    <source>
        <dbReference type="PROSITE-ProRule" id="PRU00094"/>
    </source>
</evidence>